<evidence type="ECO:0000313" key="1">
    <source>
        <dbReference type="Proteomes" id="UP000887566"/>
    </source>
</evidence>
<dbReference type="PANTHER" id="PTHR14939">
    <property type="entry name" value="F-BOX ONLY PROTEIN 22"/>
    <property type="match status" value="1"/>
</dbReference>
<dbReference type="GO" id="GO:0000209">
    <property type="term" value="P:protein polyubiquitination"/>
    <property type="evidence" value="ECO:0007669"/>
    <property type="project" value="TreeGrafter"/>
</dbReference>
<dbReference type="Proteomes" id="UP000887566">
    <property type="component" value="Unplaced"/>
</dbReference>
<evidence type="ECO:0000313" key="2">
    <source>
        <dbReference type="WBParaSite" id="PSAMB.scaffold1069size36411.g10683.t1"/>
    </source>
</evidence>
<dbReference type="AlphaFoldDB" id="A0A914UKH4"/>
<keyword evidence="1" id="KW-1185">Reference proteome</keyword>
<dbReference type="GO" id="GO:0032436">
    <property type="term" value="P:positive regulation of proteasomal ubiquitin-dependent protein catabolic process"/>
    <property type="evidence" value="ECO:0007669"/>
    <property type="project" value="TreeGrafter"/>
</dbReference>
<protein>
    <submittedName>
        <fullName evidence="2">F-box domain-containing protein</fullName>
    </submittedName>
</protein>
<accession>A0A914UKH4</accession>
<name>A0A914UKH4_9BILA</name>
<organism evidence="1 2">
    <name type="scientific">Plectus sambesii</name>
    <dbReference type="NCBI Taxonomy" id="2011161"/>
    <lineage>
        <taxon>Eukaryota</taxon>
        <taxon>Metazoa</taxon>
        <taxon>Ecdysozoa</taxon>
        <taxon>Nematoda</taxon>
        <taxon>Chromadorea</taxon>
        <taxon>Plectida</taxon>
        <taxon>Plectina</taxon>
        <taxon>Plectoidea</taxon>
        <taxon>Plectidae</taxon>
        <taxon>Plectus</taxon>
    </lineage>
</organism>
<proteinExistence type="predicted"/>
<sequence length="426" mass="47610">MEEIGTLLLNGSHIIKPILRALSARELHCVSRVCQTWQKYVTVVLKERRRVLTMTATQLNQENALEAVVDNPETKRFLQDVDMDCGLTIMFLKIPRPWPRPHKAGDPPLSPQKDGIMDIESMRSCLTPSSALIGAVCTSGIIGTSVDGSCHEQKEHQEPDVDCLSAFLIPKSLPEGTQMSHFSLSLTQAKKLAKSEPNKATFVQAFQWPEDQAIKCIILMAGECVSTTVNRELASAIRTVYGGEVAFAGGITDQVLSYDCLIAEKDRRSDDENDEYDENEEYDDDDDVDYDIDLSLMELAFVGLVFGGENVRAASLVIGKDDRTKESIGERLMELKAKVEAWGECRQKFGFAFAHCLRDRALYDADEITLELFKELMPDIPLNGMFSFGEFGWDFPLPLAQPAKKYKPWIDDALSYTITFAIVGFV</sequence>
<reference evidence="2" key="1">
    <citation type="submission" date="2022-11" db="UniProtKB">
        <authorList>
            <consortium name="WormBaseParasite"/>
        </authorList>
    </citation>
    <scope>IDENTIFICATION</scope>
</reference>
<dbReference type="PANTHER" id="PTHR14939:SF5">
    <property type="entry name" value="F-BOX ONLY PROTEIN 22"/>
    <property type="match status" value="1"/>
</dbReference>
<dbReference type="WBParaSite" id="PSAMB.scaffold1069size36411.g10683.t1">
    <property type="protein sequence ID" value="PSAMB.scaffold1069size36411.g10683.t1"/>
    <property type="gene ID" value="PSAMB.scaffold1069size36411.g10683"/>
</dbReference>